<dbReference type="InterPro" id="IPR052018">
    <property type="entry name" value="PHP_domain"/>
</dbReference>
<organism evidence="1 2">
    <name type="scientific">Devosia litorisediminis</name>
    <dbReference type="NCBI Taxonomy" id="2829817"/>
    <lineage>
        <taxon>Bacteria</taxon>
        <taxon>Pseudomonadati</taxon>
        <taxon>Pseudomonadota</taxon>
        <taxon>Alphaproteobacteria</taxon>
        <taxon>Hyphomicrobiales</taxon>
        <taxon>Devosiaceae</taxon>
        <taxon>Devosia</taxon>
    </lineage>
</organism>
<dbReference type="EMBL" id="JAGXTP010000001">
    <property type="protein sequence ID" value="MBS3848561.1"/>
    <property type="molecule type" value="Genomic_DNA"/>
</dbReference>
<dbReference type="NCBIfam" id="NF038032">
    <property type="entry name" value="CehA_McbA_metalo"/>
    <property type="match status" value="1"/>
</dbReference>
<evidence type="ECO:0000313" key="2">
    <source>
        <dbReference type="Proteomes" id="UP000678281"/>
    </source>
</evidence>
<dbReference type="PANTHER" id="PTHR42924:SF3">
    <property type="entry name" value="POLYMERASE_HISTIDINOL PHOSPHATASE N-TERMINAL DOMAIN-CONTAINING PROTEIN"/>
    <property type="match status" value="1"/>
</dbReference>
<dbReference type="Gene3D" id="3.20.20.140">
    <property type="entry name" value="Metal-dependent hydrolases"/>
    <property type="match status" value="1"/>
</dbReference>
<accession>A0A942E6S3</accession>
<protein>
    <submittedName>
        <fullName evidence="1">PHP domain-containing protein</fullName>
    </submittedName>
</protein>
<dbReference type="GO" id="GO:0004534">
    <property type="term" value="F:5'-3' RNA exonuclease activity"/>
    <property type="evidence" value="ECO:0007669"/>
    <property type="project" value="TreeGrafter"/>
</dbReference>
<reference evidence="1" key="1">
    <citation type="submission" date="2021-04" db="EMBL/GenBank/DDBJ databases">
        <title>Devosia litorisediminis sp. nov., isolated from a sand dune.</title>
        <authorList>
            <person name="Park S."/>
            <person name="Yoon J.-H."/>
        </authorList>
    </citation>
    <scope>NUCLEOTIDE SEQUENCE</scope>
    <source>
        <strain evidence="1">BSSL-BM10</strain>
    </source>
</reference>
<proteinExistence type="predicted"/>
<dbReference type="CDD" id="cd07432">
    <property type="entry name" value="PHP_HisPPase"/>
    <property type="match status" value="1"/>
</dbReference>
<dbReference type="InterPro" id="IPR016195">
    <property type="entry name" value="Pol/histidinol_Pase-like"/>
</dbReference>
<gene>
    <name evidence="1" type="ORF">KD146_07615</name>
</gene>
<keyword evidence="2" id="KW-1185">Reference proteome</keyword>
<comment type="caution">
    <text evidence="1">The sequence shown here is derived from an EMBL/GenBank/DDBJ whole genome shotgun (WGS) entry which is preliminary data.</text>
</comment>
<dbReference type="Proteomes" id="UP000678281">
    <property type="component" value="Unassembled WGS sequence"/>
</dbReference>
<dbReference type="SUPFAM" id="SSF89550">
    <property type="entry name" value="PHP domain-like"/>
    <property type="match status" value="1"/>
</dbReference>
<dbReference type="RefSeq" id="WP_212658098.1">
    <property type="nucleotide sequence ID" value="NZ_JAGXTP010000001.1"/>
</dbReference>
<evidence type="ECO:0000313" key="1">
    <source>
        <dbReference type="EMBL" id="MBS3848561.1"/>
    </source>
</evidence>
<dbReference type="GO" id="GO:0035312">
    <property type="term" value="F:5'-3' DNA exonuclease activity"/>
    <property type="evidence" value="ECO:0007669"/>
    <property type="project" value="TreeGrafter"/>
</dbReference>
<dbReference type="PANTHER" id="PTHR42924">
    <property type="entry name" value="EXONUCLEASE"/>
    <property type="match status" value="1"/>
</dbReference>
<dbReference type="AlphaFoldDB" id="A0A942E6S3"/>
<sequence>MIPPIPETLPPLASHIDGVWLKGDWHMHSRHSKDSSNNPQAKIIGFAEKMGFDYLAITDHDVHVQGAVAQHTWADPEFRSDTVLLFYGAELTACRGHINILSAEPYDHQRVFDHRDDRDWNILKLKQELAIHMSANHPSTKNHYGYSFDLADSVEIWNTSVWPKNVPGVRIWDDMLKSGRMLGARGGSDSHHGVPDTPEQITPLSIEATGNYVGTPTTWVFARSRSKQALLEALVAGRASVSSNPYNPRVELWADHDGDGVMDMMMGDNVKPTGRPVTFEVRLVGGGISGACYKVRVIKNRDDFGSFITDADTRSVQFIDTPATGERNYYRVEIEGPQAPYPEVPNSMAQSQNMVALSNPLYFNYDPSF</sequence>
<name>A0A942E6S3_9HYPH</name>